<gene>
    <name evidence="2" type="ORF">E6O51_04900</name>
</gene>
<reference evidence="2 3" key="1">
    <citation type="submission" date="2019-04" db="EMBL/GenBank/DDBJ databases">
        <title>Azoarcus rhizosphaerae sp. nov. isolated from rhizosphere of Ficus religiosa.</title>
        <authorList>
            <person name="Lin S.-Y."/>
            <person name="Hameed A."/>
            <person name="Hsu Y.-H."/>
            <person name="Young C.-C."/>
        </authorList>
    </citation>
    <scope>NUCLEOTIDE SEQUENCE [LARGE SCALE GENOMIC DNA]</scope>
    <source>
        <strain evidence="2 3">CC-YHH848</strain>
    </source>
</reference>
<keyword evidence="2" id="KW-0489">Methyltransferase</keyword>
<dbReference type="EMBL" id="SSOD01000003">
    <property type="protein sequence ID" value="THF63401.1"/>
    <property type="molecule type" value="Genomic_DNA"/>
</dbReference>
<dbReference type="NCBIfam" id="NF038261">
    <property type="entry name" value="rhodoquin_RquA"/>
    <property type="match status" value="1"/>
</dbReference>
<dbReference type="AlphaFoldDB" id="A0A4S4AU04"/>
<dbReference type="GO" id="GO:0008168">
    <property type="term" value="F:methyltransferase activity"/>
    <property type="evidence" value="ECO:0007669"/>
    <property type="project" value="UniProtKB-KW"/>
</dbReference>
<name>A0A4S4AU04_9RHOO</name>
<dbReference type="RefSeq" id="WP_136383852.1">
    <property type="nucleotide sequence ID" value="NZ_SSOD01000003.1"/>
</dbReference>
<keyword evidence="2" id="KW-0808">Transferase</keyword>
<feature type="domain" description="Methyltransferase" evidence="1">
    <location>
        <begin position="71"/>
        <end position="165"/>
    </location>
</feature>
<proteinExistence type="predicted"/>
<dbReference type="Gene3D" id="3.40.50.150">
    <property type="entry name" value="Vaccinia Virus protein VP39"/>
    <property type="match status" value="1"/>
</dbReference>
<comment type="caution">
    <text evidence="2">The sequence shown here is derived from an EMBL/GenBank/DDBJ whole genome shotgun (WGS) entry which is preliminary data.</text>
</comment>
<dbReference type="Pfam" id="PF13649">
    <property type="entry name" value="Methyltransf_25"/>
    <property type="match status" value="1"/>
</dbReference>
<organism evidence="2 3">
    <name type="scientific">Pseudothauera rhizosphaerae</name>
    <dbReference type="NCBI Taxonomy" id="2565932"/>
    <lineage>
        <taxon>Bacteria</taxon>
        <taxon>Pseudomonadati</taxon>
        <taxon>Pseudomonadota</taxon>
        <taxon>Betaproteobacteria</taxon>
        <taxon>Rhodocyclales</taxon>
        <taxon>Zoogloeaceae</taxon>
        <taxon>Pseudothauera</taxon>
    </lineage>
</organism>
<dbReference type="SUPFAM" id="SSF53335">
    <property type="entry name" value="S-adenosyl-L-methionine-dependent methyltransferases"/>
    <property type="match status" value="1"/>
</dbReference>
<dbReference type="InterPro" id="IPR041698">
    <property type="entry name" value="Methyltransf_25"/>
</dbReference>
<accession>A0A4S4AU04</accession>
<dbReference type="Proteomes" id="UP000307956">
    <property type="component" value="Unassembled WGS sequence"/>
</dbReference>
<protein>
    <submittedName>
        <fullName evidence="2">Class I SAM-dependent methyltransferase</fullName>
    </submittedName>
</protein>
<dbReference type="CDD" id="cd02440">
    <property type="entry name" value="AdoMet_MTases"/>
    <property type="match status" value="1"/>
</dbReference>
<dbReference type="InterPro" id="IPR029063">
    <property type="entry name" value="SAM-dependent_MTases_sf"/>
</dbReference>
<evidence type="ECO:0000313" key="2">
    <source>
        <dbReference type="EMBL" id="THF63401.1"/>
    </source>
</evidence>
<dbReference type="OrthoDB" id="529208at2"/>
<dbReference type="GO" id="GO:0032259">
    <property type="term" value="P:methylation"/>
    <property type="evidence" value="ECO:0007669"/>
    <property type="project" value="UniProtKB-KW"/>
</dbReference>
<keyword evidence="3" id="KW-1185">Reference proteome</keyword>
<evidence type="ECO:0000313" key="3">
    <source>
        <dbReference type="Proteomes" id="UP000307956"/>
    </source>
</evidence>
<evidence type="ECO:0000259" key="1">
    <source>
        <dbReference type="Pfam" id="PF13649"/>
    </source>
</evidence>
<sequence>MSGPDRASDATSAPPPPLLPEYLLRTYRWAYLSRRTLPWLDRDLVVSAILWGNAGRLMRAACAEFAVGSKVLQAACVYGRFSPMLAARIGPQGRLDVADVSRLQLENARRKLASFAHTHVLHADLAHPLAERYDGVCAFFLLHEVPTHQRRLIVDNLLAAVAPGGKAVFVDYHRPARWHPLRPVMHLVFRWLEPYAPSLLETPIESLSARAGEFEWRRITLFGGLYQHVVAVRCR</sequence>